<dbReference type="CDD" id="cd00056">
    <property type="entry name" value="ENDO3c"/>
    <property type="match status" value="1"/>
</dbReference>
<dbReference type="GO" id="GO:0043916">
    <property type="term" value="F:DNA-7-methylguanine glycosylase activity"/>
    <property type="evidence" value="ECO:0007669"/>
    <property type="project" value="TreeGrafter"/>
</dbReference>
<comment type="caution">
    <text evidence="16">The sequence shown here is derived from an EMBL/GenBank/DDBJ whole genome shotgun (WGS) entry which is preliminary data.</text>
</comment>
<dbReference type="RefSeq" id="WP_162450776.1">
    <property type="nucleotide sequence ID" value="NZ_WLZY01000004.1"/>
</dbReference>
<dbReference type="Pfam" id="PF06029">
    <property type="entry name" value="AlkA_N"/>
    <property type="match status" value="1"/>
</dbReference>
<dbReference type="GO" id="GO:0006285">
    <property type="term" value="P:base-excision repair, AP site formation"/>
    <property type="evidence" value="ECO:0007669"/>
    <property type="project" value="TreeGrafter"/>
</dbReference>
<keyword evidence="10" id="KW-0238">DNA-binding</keyword>
<dbReference type="PROSITE" id="PS01124">
    <property type="entry name" value="HTH_ARAC_FAMILY_2"/>
    <property type="match status" value="1"/>
</dbReference>
<organism evidence="16 17">
    <name type="scientific">Phytoactinopolyspora mesophila</name>
    <dbReference type="NCBI Taxonomy" id="2650750"/>
    <lineage>
        <taxon>Bacteria</taxon>
        <taxon>Bacillati</taxon>
        <taxon>Actinomycetota</taxon>
        <taxon>Actinomycetes</taxon>
        <taxon>Jiangellales</taxon>
        <taxon>Jiangellaceae</taxon>
        <taxon>Phytoactinopolyspora</taxon>
    </lineage>
</organism>
<keyword evidence="12" id="KW-0804">Transcription</keyword>
<evidence type="ECO:0000256" key="9">
    <source>
        <dbReference type="ARBA" id="ARBA00023015"/>
    </source>
</evidence>
<evidence type="ECO:0000256" key="13">
    <source>
        <dbReference type="ARBA" id="ARBA00023204"/>
    </source>
</evidence>
<evidence type="ECO:0000313" key="17">
    <source>
        <dbReference type="Proteomes" id="UP000460435"/>
    </source>
</evidence>
<comment type="catalytic activity">
    <reaction evidence="1">
        <text>Hydrolysis of alkylated DNA, releasing 3-methyladenine, 3-methylguanine, 7-methylguanine and 7-methyladenine.</text>
        <dbReference type="EC" id="3.2.2.21"/>
    </reaction>
</comment>
<evidence type="ECO:0000256" key="4">
    <source>
        <dbReference type="ARBA" id="ARBA00022603"/>
    </source>
</evidence>
<dbReference type="InterPro" id="IPR009057">
    <property type="entry name" value="Homeodomain-like_sf"/>
</dbReference>
<dbReference type="PANTHER" id="PTHR43003:SF13">
    <property type="entry name" value="DNA-3-METHYLADENINE GLYCOSYLASE 2"/>
    <property type="match status" value="1"/>
</dbReference>
<dbReference type="GO" id="GO:0008168">
    <property type="term" value="F:methyltransferase activity"/>
    <property type="evidence" value="ECO:0007669"/>
    <property type="project" value="UniProtKB-KW"/>
</dbReference>
<evidence type="ECO:0000256" key="6">
    <source>
        <dbReference type="ARBA" id="ARBA00022723"/>
    </source>
</evidence>
<dbReference type="InterPro" id="IPR023170">
    <property type="entry name" value="HhH_base_excis_C"/>
</dbReference>
<comment type="cofactor">
    <cofactor evidence="2">
        <name>Zn(2+)</name>
        <dbReference type="ChEBI" id="CHEBI:29105"/>
    </cofactor>
</comment>
<dbReference type="GO" id="GO:0032131">
    <property type="term" value="F:alkylated DNA binding"/>
    <property type="evidence" value="ECO:0007669"/>
    <property type="project" value="TreeGrafter"/>
</dbReference>
<dbReference type="SMART" id="SM01009">
    <property type="entry name" value="AlkA_N"/>
    <property type="match status" value="1"/>
</dbReference>
<dbReference type="Gene3D" id="3.30.310.20">
    <property type="entry name" value="DNA-3-methyladenine glycosylase AlkA, N-terminal domain"/>
    <property type="match status" value="1"/>
</dbReference>
<keyword evidence="4" id="KW-0489">Methyltransferase</keyword>
<evidence type="ECO:0000256" key="7">
    <source>
        <dbReference type="ARBA" id="ARBA00022763"/>
    </source>
</evidence>
<reference evidence="16 17" key="1">
    <citation type="submission" date="2019-11" db="EMBL/GenBank/DDBJ databases">
        <authorList>
            <person name="Li X.-J."/>
            <person name="Feng X.-M."/>
        </authorList>
    </citation>
    <scope>NUCLEOTIDE SEQUENCE [LARGE SCALE GENOMIC DNA]</scope>
    <source>
        <strain evidence="16 17">XMNu-373</strain>
    </source>
</reference>
<dbReference type="InterPro" id="IPR051912">
    <property type="entry name" value="Alkylbase_DNA_Glycosylase/TA"/>
</dbReference>
<gene>
    <name evidence="16" type="ORF">F7O44_13500</name>
</gene>
<evidence type="ECO:0000256" key="12">
    <source>
        <dbReference type="ARBA" id="ARBA00023163"/>
    </source>
</evidence>
<dbReference type="Pfam" id="PF02805">
    <property type="entry name" value="Ada_Zn_binding"/>
    <property type="match status" value="1"/>
</dbReference>
<evidence type="ECO:0000256" key="8">
    <source>
        <dbReference type="ARBA" id="ARBA00022833"/>
    </source>
</evidence>
<dbReference type="SMART" id="SM00478">
    <property type="entry name" value="ENDO3c"/>
    <property type="match status" value="1"/>
</dbReference>
<evidence type="ECO:0000256" key="5">
    <source>
        <dbReference type="ARBA" id="ARBA00022679"/>
    </source>
</evidence>
<keyword evidence="8" id="KW-0862">Zinc</keyword>
<dbReference type="Gene3D" id="3.40.10.10">
    <property type="entry name" value="DNA Methylphosphotriester Repair Domain"/>
    <property type="match status" value="1"/>
</dbReference>
<dbReference type="Pfam" id="PF12833">
    <property type="entry name" value="HTH_18"/>
    <property type="match status" value="1"/>
</dbReference>
<dbReference type="EMBL" id="WLZY01000004">
    <property type="protein sequence ID" value="NDL58089.1"/>
    <property type="molecule type" value="Genomic_DNA"/>
</dbReference>
<accession>A0A7K3M446</accession>
<dbReference type="GO" id="GO:0043565">
    <property type="term" value="F:sequence-specific DNA binding"/>
    <property type="evidence" value="ECO:0007669"/>
    <property type="project" value="InterPro"/>
</dbReference>
<dbReference type="AlphaFoldDB" id="A0A7K3M446"/>
<sequence length="499" mass="53969">MLDADVCYRAVQGRDARFDGIFYLGVTSTGIYCRPSCPAMTPKQANVRFYRSAAEAQSAGFRACRRCRPDTAPGSPEWNVRADVTARAMRMIADGVVDRDGVAGLADRLGYSERQLHRTLTNEVGAGPLRIARSQRAHSARILLETTDMAVTEIAFAAGFASIRQFNDTIRQIYALTPSELRARASGRRAASRPGRSSATDRLEPTGTIELRLAYRQPADLDGILDFLALRAVPGVEEVSGRTYRRSLTLPHGPGVAELTPQAHWVRAVLHLTDPRDLTAAVARCRRIFDLDADPQAVDHILGADPALRPLVDAAPGRRSPGAADGAELAVRAVIGQQISVAAARTVAGRLVSSHGKPLDAPVGAVTHTFPSPAVLAGVDPSTFPMPKSRQRTLHELTNRIADGRVRLDPGVDRAEAEHQLLDVPGIGPWTASYVRLRALNDPDVFLPTDLGVVHGLRQLGLPTEGDALTSIAERWRPWRSYALMHVWSAASHTSTSGE</sequence>
<keyword evidence="5" id="KW-0808">Transferase</keyword>
<dbReference type="GO" id="GO:0008270">
    <property type="term" value="F:zinc ion binding"/>
    <property type="evidence" value="ECO:0007669"/>
    <property type="project" value="InterPro"/>
</dbReference>
<dbReference type="GO" id="GO:0003700">
    <property type="term" value="F:DNA-binding transcription factor activity"/>
    <property type="evidence" value="ECO:0007669"/>
    <property type="project" value="InterPro"/>
</dbReference>
<dbReference type="Gene3D" id="1.10.10.60">
    <property type="entry name" value="Homeodomain-like"/>
    <property type="match status" value="1"/>
</dbReference>
<dbReference type="GO" id="GO:0032993">
    <property type="term" value="C:protein-DNA complex"/>
    <property type="evidence" value="ECO:0007669"/>
    <property type="project" value="TreeGrafter"/>
</dbReference>
<dbReference type="GO" id="GO:0006307">
    <property type="term" value="P:DNA alkylation repair"/>
    <property type="evidence" value="ECO:0007669"/>
    <property type="project" value="TreeGrafter"/>
</dbReference>
<evidence type="ECO:0000256" key="11">
    <source>
        <dbReference type="ARBA" id="ARBA00023159"/>
    </source>
</evidence>
<feature type="region of interest" description="Disordered" evidence="14">
    <location>
        <begin position="184"/>
        <end position="203"/>
    </location>
</feature>
<dbReference type="SUPFAM" id="SSF57884">
    <property type="entry name" value="Ada DNA repair protein, N-terminal domain (N-Ada 10)"/>
    <property type="match status" value="1"/>
</dbReference>
<evidence type="ECO:0000256" key="1">
    <source>
        <dbReference type="ARBA" id="ARBA00000086"/>
    </source>
</evidence>
<dbReference type="EC" id="3.2.2.21" evidence="3"/>
<evidence type="ECO:0000313" key="16">
    <source>
        <dbReference type="EMBL" id="NDL58089.1"/>
    </source>
</evidence>
<dbReference type="InterPro" id="IPR004026">
    <property type="entry name" value="Ada_DNA_repair_Zn-bd"/>
</dbReference>
<evidence type="ECO:0000256" key="10">
    <source>
        <dbReference type="ARBA" id="ARBA00023125"/>
    </source>
</evidence>
<dbReference type="SMART" id="SM00342">
    <property type="entry name" value="HTH_ARAC"/>
    <property type="match status" value="1"/>
</dbReference>
<proteinExistence type="predicted"/>
<protein>
    <recommendedName>
        <fullName evidence="3">DNA-3-methyladenine glycosylase II</fullName>
        <ecNumber evidence="3">3.2.2.21</ecNumber>
    </recommendedName>
</protein>
<evidence type="ECO:0000256" key="14">
    <source>
        <dbReference type="SAM" id="MobiDB-lite"/>
    </source>
</evidence>
<keyword evidence="9" id="KW-0805">Transcription regulation</keyword>
<dbReference type="SUPFAM" id="SSF55945">
    <property type="entry name" value="TATA-box binding protein-like"/>
    <property type="match status" value="1"/>
</dbReference>
<dbReference type="InterPro" id="IPR035451">
    <property type="entry name" value="Ada-like_dom_sf"/>
</dbReference>
<dbReference type="GO" id="GO:0008725">
    <property type="term" value="F:DNA-3-methyladenine glycosylase activity"/>
    <property type="evidence" value="ECO:0007669"/>
    <property type="project" value="TreeGrafter"/>
</dbReference>
<dbReference type="InterPro" id="IPR011257">
    <property type="entry name" value="DNA_glycosylase"/>
</dbReference>
<keyword evidence="7" id="KW-0227">DNA damage</keyword>
<dbReference type="InterPro" id="IPR010316">
    <property type="entry name" value="AlkA_N"/>
</dbReference>
<dbReference type="Gene3D" id="1.10.340.30">
    <property type="entry name" value="Hypothetical protein, domain 2"/>
    <property type="match status" value="1"/>
</dbReference>
<dbReference type="InterPro" id="IPR037046">
    <property type="entry name" value="AlkA_N_sf"/>
</dbReference>
<dbReference type="InterPro" id="IPR018062">
    <property type="entry name" value="HTH_AraC-typ_CS"/>
</dbReference>
<dbReference type="FunFam" id="3.40.10.10:FF:000001">
    <property type="entry name" value="DNA-3-methyladenine glycosylase 2"/>
    <property type="match status" value="1"/>
</dbReference>
<keyword evidence="17" id="KW-1185">Reference proteome</keyword>
<keyword evidence="6" id="KW-0479">Metal-binding</keyword>
<evidence type="ECO:0000256" key="2">
    <source>
        <dbReference type="ARBA" id="ARBA00001947"/>
    </source>
</evidence>
<evidence type="ECO:0000259" key="15">
    <source>
        <dbReference type="PROSITE" id="PS01124"/>
    </source>
</evidence>
<keyword evidence="13" id="KW-0234">DNA repair</keyword>
<dbReference type="PROSITE" id="PS00041">
    <property type="entry name" value="HTH_ARAC_FAMILY_1"/>
    <property type="match status" value="1"/>
</dbReference>
<dbReference type="PANTHER" id="PTHR43003">
    <property type="entry name" value="DNA-3-METHYLADENINE GLYCOSYLASE"/>
    <property type="match status" value="1"/>
</dbReference>
<dbReference type="GO" id="GO:0005737">
    <property type="term" value="C:cytoplasm"/>
    <property type="evidence" value="ECO:0007669"/>
    <property type="project" value="TreeGrafter"/>
</dbReference>
<dbReference type="InterPro" id="IPR018060">
    <property type="entry name" value="HTH_AraC"/>
</dbReference>
<dbReference type="SUPFAM" id="SSF46689">
    <property type="entry name" value="Homeodomain-like"/>
    <property type="match status" value="1"/>
</dbReference>
<dbReference type="InterPro" id="IPR003265">
    <property type="entry name" value="HhH-GPD_domain"/>
</dbReference>
<feature type="domain" description="HTH araC/xylS-type" evidence="15">
    <location>
        <begin position="86"/>
        <end position="184"/>
    </location>
</feature>
<dbReference type="Proteomes" id="UP000460435">
    <property type="component" value="Unassembled WGS sequence"/>
</dbReference>
<dbReference type="SUPFAM" id="SSF48150">
    <property type="entry name" value="DNA-glycosylase"/>
    <property type="match status" value="1"/>
</dbReference>
<name>A0A7K3M446_9ACTN</name>
<evidence type="ECO:0000256" key="3">
    <source>
        <dbReference type="ARBA" id="ARBA00012000"/>
    </source>
</evidence>
<dbReference type="GO" id="GO:0032259">
    <property type="term" value="P:methylation"/>
    <property type="evidence" value="ECO:0007669"/>
    <property type="project" value="UniProtKB-KW"/>
</dbReference>
<keyword evidence="11" id="KW-0010">Activator</keyword>
<dbReference type="Gene3D" id="1.10.1670.10">
    <property type="entry name" value="Helix-hairpin-Helix base-excision DNA repair enzymes (C-terminal)"/>
    <property type="match status" value="1"/>
</dbReference>